<protein>
    <submittedName>
        <fullName evidence="2">Putative hexachlorocyclohexane dehydrochlorinase 1</fullName>
    </submittedName>
</protein>
<dbReference type="AlphaFoldDB" id="B8KQF4"/>
<dbReference type="OrthoDB" id="7605094at2"/>
<dbReference type="InterPro" id="IPR037401">
    <property type="entry name" value="SnoaL-like"/>
</dbReference>
<evidence type="ECO:0000313" key="2">
    <source>
        <dbReference type="EMBL" id="EED35547.1"/>
    </source>
</evidence>
<dbReference type="STRING" id="565045.NOR51B_1493"/>
<name>B8KQF4_9GAMM</name>
<dbReference type="Proteomes" id="UP000004699">
    <property type="component" value="Unassembled WGS sequence"/>
</dbReference>
<feature type="domain" description="SnoaL-like" evidence="1">
    <location>
        <begin position="13"/>
        <end position="138"/>
    </location>
</feature>
<organism evidence="2 3">
    <name type="scientific">Luminiphilus syltensis NOR5-1B</name>
    <dbReference type="NCBI Taxonomy" id="565045"/>
    <lineage>
        <taxon>Bacteria</taxon>
        <taxon>Pseudomonadati</taxon>
        <taxon>Pseudomonadota</taxon>
        <taxon>Gammaproteobacteria</taxon>
        <taxon>Cellvibrionales</taxon>
        <taxon>Halieaceae</taxon>
        <taxon>Luminiphilus</taxon>
    </lineage>
</organism>
<dbReference type="Pfam" id="PF13577">
    <property type="entry name" value="SnoaL_4"/>
    <property type="match status" value="1"/>
</dbReference>
<dbReference type="EMBL" id="DS999411">
    <property type="protein sequence ID" value="EED35547.1"/>
    <property type="molecule type" value="Genomic_DNA"/>
</dbReference>
<dbReference type="SUPFAM" id="SSF54427">
    <property type="entry name" value="NTF2-like"/>
    <property type="match status" value="1"/>
</dbReference>
<sequence length="157" mass="17847">MLDSDDVLRRLDAVESRAAIAELAFNYCHGFDKRDFDRFLGIWWEDCIWHIGPRFGSFSNHEGIREAVLDVLWPAWDQSQHLTSNLVIEFDGADRANVLCDVDCMGLLAGSTEATFVGATYADKVERREGIWKIAERTVSMHFFNTFPGTELSRPTA</sequence>
<reference evidence="3" key="1">
    <citation type="journal article" date="2013" name="BMC Microbiol.">
        <title>Taxonomy and evolution of bacteriochlorophyll a-containing members of the OM60/NOR5 clade of marine gammaproteobacteria: description of Luminiphilus syltensis gen. nov., sp. nov., reclassification of Haliea rubra as Pseudohaliea rubra gen. nov., comb. nov., and emendation of Chromatocurvus halotolerans.</title>
        <authorList>
            <person name="Spring S."/>
            <person name="Riedel T."/>
            <person name="Sproer C."/>
            <person name="Yan S."/>
            <person name="Harder J."/>
            <person name="Fuchs B.M."/>
        </authorList>
    </citation>
    <scope>NUCLEOTIDE SEQUENCE [LARGE SCALE GENOMIC DNA]</scope>
    <source>
        <strain evidence="3">NOR51-B</strain>
    </source>
</reference>
<dbReference type="eggNOG" id="COG3631">
    <property type="taxonomic scope" value="Bacteria"/>
</dbReference>
<gene>
    <name evidence="2" type="ORF">NOR51B_1493</name>
</gene>
<evidence type="ECO:0000259" key="1">
    <source>
        <dbReference type="Pfam" id="PF13577"/>
    </source>
</evidence>
<dbReference type="HOGENOM" id="CLU_106738_7_3_6"/>
<dbReference type="RefSeq" id="WP_009020293.1">
    <property type="nucleotide sequence ID" value="NZ_DS999411.1"/>
</dbReference>
<keyword evidence="3" id="KW-1185">Reference proteome</keyword>
<dbReference type="Gene3D" id="3.10.450.50">
    <property type="match status" value="1"/>
</dbReference>
<dbReference type="CDD" id="cd00531">
    <property type="entry name" value="NTF2_like"/>
    <property type="match status" value="1"/>
</dbReference>
<accession>B8KQF4</accession>
<evidence type="ECO:0000313" key="3">
    <source>
        <dbReference type="Proteomes" id="UP000004699"/>
    </source>
</evidence>
<dbReference type="InterPro" id="IPR032710">
    <property type="entry name" value="NTF2-like_dom_sf"/>
</dbReference>
<proteinExistence type="predicted"/>